<evidence type="ECO:0000313" key="1">
    <source>
        <dbReference type="EMBL" id="GIZ03200.1"/>
    </source>
</evidence>
<dbReference type="EMBL" id="BPLR01018918">
    <property type="protein sequence ID" value="GIZ03200.1"/>
    <property type="molecule type" value="Genomic_DNA"/>
</dbReference>
<evidence type="ECO:0000313" key="2">
    <source>
        <dbReference type="Proteomes" id="UP001054945"/>
    </source>
</evidence>
<proteinExistence type="predicted"/>
<keyword evidence="2" id="KW-1185">Reference proteome</keyword>
<dbReference type="AlphaFoldDB" id="A0AAV4Y9R6"/>
<accession>A0AAV4Y9R6</accession>
<gene>
    <name evidence="1" type="ORF">CEXT_697001</name>
</gene>
<comment type="caution">
    <text evidence="1">The sequence shown here is derived from an EMBL/GenBank/DDBJ whole genome shotgun (WGS) entry which is preliminary data.</text>
</comment>
<sequence length="124" mass="14121">MKREHVTPQIKRVFVTDTGPRYLEVLKKEKYFKRSFSPAKFHFFAHCGPVYGTLFLNIITPRWVPMLVSSTSPRWDKNILFVVLATARVSKALTRVPFVQLSNGWYCLSRVAVGVAGHDAIPPS</sequence>
<dbReference type="Proteomes" id="UP001054945">
    <property type="component" value="Unassembled WGS sequence"/>
</dbReference>
<name>A0AAV4Y9R6_CAEEX</name>
<reference evidence="1 2" key="1">
    <citation type="submission" date="2021-06" db="EMBL/GenBank/DDBJ databases">
        <title>Caerostris extrusa draft genome.</title>
        <authorList>
            <person name="Kono N."/>
            <person name="Arakawa K."/>
        </authorList>
    </citation>
    <scope>NUCLEOTIDE SEQUENCE [LARGE SCALE GENOMIC DNA]</scope>
</reference>
<protein>
    <submittedName>
        <fullName evidence="1">Uncharacterized protein</fullName>
    </submittedName>
</protein>
<organism evidence="1 2">
    <name type="scientific">Caerostris extrusa</name>
    <name type="common">Bark spider</name>
    <name type="synonym">Caerostris bankana</name>
    <dbReference type="NCBI Taxonomy" id="172846"/>
    <lineage>
        <taxon>Eukaryota</taxon>
        <taxon>Metazoa</taxon>
        <taxon>Ecdysozoa</taxon>
        <taxon>Arthropoda</taxon>
        <taxon>Chelicerata</taxon>
        <taxon>Arachnida</taxon>
        <taxon>Araneae</taxon>
        <taxon>Araneomorphae</taxon>
        <taxon>Entelegynae</taxon>
        <taxon>Araneoidea</taxon>
        <taxon>Araneidae</taxon>
        <taxon>Caerostris</taxon>
    </lineage>
</organism>